<dbReference type="Pfam" id="PF00560">
    <property type="entry name" value="LRR_1"/>
    <property type="match status" value="2"/>
</dbReference>
<dbReference type="InterPro" id="IPR036705">
    <property type="entry name" value="Ribosyl_crysJ1_sf"/>
</dbReference>
<dbReference type="PANTHER" id="PTHR16222">
    <property type="entry name" value="ADP-RIBOSYLGLYCOHYDROLASE"/>
    <property type="match status" value="1"/>
</dbReference>
<dbReference type="InterPro" id="IPR005502">
    <property type="entry name" value="Ribosyl_crysJ1"/>
</dbReference>
<evidence type="ECO:0000256" key="1">
    <source>
        <dbReference type="ARBA" id="ARBA00022614"/>
    </source>
</evidence>
<dbReference type="Gene3D" id="3.80.10.10">
    <property type="entry name" value="Ribonuclease Inhibitor"/>
    <property type="match status" value="3"/>
</dbReference>
<dbReference type="InterPro" id="IPR001611">
    <property type="entry name" value="Leu-rich_rpt"/>
</dbReference>
<comment type="caution">
    <text evidence="4">The sequence shown here is derived from an EMBL/GenBank/DDBJ whole genome shotgun (WGS) entry which is preliminary data.</text>
</comment>
<dbReference type="InterPro" id="IPR025875">
    <property type="entry name" value="Leu-rich_rpt_4"/>
</dbReference>
<evidence type="ECO:0000256" key="3">
    <source>
        <dbReference type="SAM" id="MobiDB-lite"/>
    </source>
</evidence>
<keyword evidence="5" id="KW-1185">Reference proteome</keyword>
<feature type="region of interest" description="Disordered" evidence="3">
    <location>
        <begin position="1"/>
        <end position="54"/>
    </location>
</feature>
<accession>A0ABQ8Y9W9</accession>
<dbReference type="PROSITE" id="PS51450">
    <property type="entry name" value="LRR"/>
    <property type="match status" value="4"/>
</dbReference>
<dbReference type="InterPro" id="IPR050792">
    <property type="entry name" value="ADP-ribosylglycohydrolase"/>
</dbReference>
<name>A0ABQ8Y9W9_9EUKA</name>
<dbReference type="InterPro" id="IPR032675">
    <property type="entry name" value="LRR_dom_sf"/>
</dbReference>
<dbReference type="InterPro" id="IPR003591">
    <property type="entry name" value="Leu-rich_rpt_typical-subtyp"/>
</dbReference>
<dbReference type="EMBL" id="JAOAOG010000193">
    <property type="protein sequence ID" value="KAJ6241374.1"/>
    <property type="molecule type" value="Genomic_DNA"/>
</dbReference>
<dbReference type="SMART" id="SM00365">
    <property type="entry name" value="LRR_SD22"/>
    <property type="match status" value="6"/>
</dbReference>
<dbReference type="PRINTS" id="PR00019">
    <property type="entry name" value="LEURICHRPT"/>
</dbReference>
<dbReference type="SUPFAM" id="SSF52058">
    <property type="entry name" value="L domain-like"/>
    <property type="match status" value="2"/>
</dbReference>
<protein>
    <recommendedName>
        <fullName evidence="6">Leucine rich repeat protein</fullName>
    </recommendedName>
</protein>
<dbReference type="SMART" id="SM00369">
    <property type="entry name" value="LRR_TYP"/>
    <property type="match status" value="10"/>
</dbReference>
<gene>
    <name evidence="4" type="ORF">M0813_23161</name>
</gene>
<dbReference type="SUPFAM" id="SSF101478">
    <property type="entry name" value="ADP-ribosylglycohydrolase"/>
    <property type="match status" value="1"/>
</dbReference>
<dbReference type="Gene3D" id="1.10.4080.10">
    <property type="entry name" value="ADP-ribosylation/Crystallin J1"/>
    <property type="match status" value="1"/>
</dbReference>
<keyword evidence="2" id="KW-0677">Repeat</keyword>
<feature type="compositionally biased region" description="Polar residues" evidence="3">
    <location>
        <begin position="44"/>
        <end position="54"/>
    </location>
</feature>
<reference evidence="4" key="1">
    <citation type="submission" date="2022-08" db="EMBL/GenBank/DDBJ databases">
        <title>Novel sulfate-reducing endosymbionts in the free-living metamonad Anaeramoeba.</title>
        <authorList>
            <person name="Jerlstrom-Hultqvist J."/>
            <person name="Cepicka I."/>
            <person name="Gallot-Lavallee L."/>
            <person name="Salas-Leiva D."/>
            <person name="Curtis B.A."/>
            <person name="Zahonova K."/>
            <person name="Pipaliya S."/>
            <person name="Dacks J."/>
            <person name="Roger A.J."/>
        </authorList>
    </citation>
    <scope>NUCLEOTIDE SEQUENCE</scope>
    <source>
        <strain evidence="4">Schooner1</strain>
    </source>
</reference>
<evidence type="ECO:0008006" key="6">
    <source>
        <dbReference type="Google" id="ProtNLM"/>
    </source>
</evidence>
<feature type="region of interest" description="Disordered" evidence="3">
    <location>
        <begin position="220"/>
        <end position="274"/>
    </location>
</feature>
<evidence type="ECO:0000313" key="4">
    <source>
        <dbReference type="EMBL" id="KAJ6241374.1"/>
    </source>
</evidence>
<dbReference type="Proteomes" id="UP001150062">
    <property type="component" value="Unassembled WGS sequence"/>
</dbReference>
<sequence>MGNKQKTKVKQEKEKEIEKEKENEIEKEKKKNRDKKRKRKIQETIVSPSRTEKQQSSNKIVYSILDQTNGIFSLTRQCQKMLSEENIKIVGQNATKIKVIDLSFNFFEDFSQINLTSMNLLTTINLTSNHFAGIPKELLNAPNLETLLLSYNKITSLPLELKKLKSLKVLDLSHNRIEHLKTDQKQIKNKKTIEQNPNHIFPDGLLHLDLSWNPLKNLLSKSESESERERENESECESECEKNIEKENKEEEQNGKKKDNKKKKEIKTEKEKENEIEIEKEKEIEIEKEKEKEKEDDNVKEIKTKKKEENKWLNCFPKTLKVLNLSHCKLKHLPNFFPLLTSLETLHLNHNEIVACDNSINFEKLRNLNRLFFQFNKIKEFPLFVFQSDSLLELDLSFNYFKTEKLPDSIAELTNLQSLRFIGNKLAELPTAIKSLQNLHCLYLRQNEIVKFPIEILSLKNLKILDLSGNRLSSLPNKKRKNVIQQLRSLIILNLSDNAFTKIPRQFFTLEQNLESVSFVGNPIKNKKELEAINYGNEFLQSYIDGQKPNDPNVKQCVGKKKKPKKNPELFRRYHAIKKFEALPLPEPLKSIGISKTLQLPNQNSTMLSKESLRDRILGLVFGQCLGDAIGLATEFMNKKQVRVYYDHMQISLEELVRDSHRSRWMRGDWTDDSDQMILILQSIIENNGKINILDFSKKLLNWSKSGFKELGDLGGMGIGNTVKTVLNHQDFLKEPMNVSKQVWINSGKNGAANGAVMRTSILAINQFWDQEKLIQNTQDICKVTHFDPRCRASCVFVSLVCAMFLQGTDQKQDLESIFSIASKHCRNIINSESLLDSKKKKLFINDFNTYVNAKDWISLRLDENKKIGYTFKCFASGVVALRLNKNKKGAKAFVNIMTQLIMEAGDADTNGAVAGAMLGCYMGFSNLPKEWILQMPHTNWLYAQMQVLFKMMGI</sequence>
<organism evidence="4 5">
    <name type="scientific">Anaeramoeba flamelloides</name>
    <dbReference type="NCBI Taxonomy" id="1746091"/>
    <lineage>
        <taxon>Eukaryota</taxon>
        <taxon>Metamonada</taxon>
        <taxon>Anaeramoebidae</taxon>
        <taxon>Anaeramoeba</taxon>
    </lineage>
</organism>
<feature type="compositionally biased region" description="Basic and acidic residues" evidence="3">
    <location>
        <begin position="9"/>
        <end position="31"/>
    </location>
</feature>
<feature type="compositionally biased region" description="Basic and acidic residues" evidence="3">
    <location>
        <begin position="222"/>
        <end position="257"/>
    </location>
</feature>
<dbReference type="SMART" id="SM00364">
    <property type="entry name" value="LRR_BAC"/>
    <property type="match status" value="5"/>
</dbReference>
<keyword evidence="1" id="KW-0433">Leucine-rich repeat</keyword>
<evidence type="ECO:0000256" key="2">
    <source>
        <dbReference type="ARBA" id="ARBA00022737"/>
    </source>
</evidence>
<evidence type="ECO:0000313" key="5">
    <source>
        <dbReference type="Proteomes" id="UP001150062"/>
    </source>
</evidence>
<proteinExistence type="predicted"/>
<dbReference type="Pfam" id="PF03747">
    <property type="entry name" value="ADP_ribosyl_GH"/>
    <property type="match status" value="1"/>
</dbReference>
<dbReference type="Pfam" id="PF12799">
    <property type="entry name" value="LRR_4"/>
    <property type="match status" value="1"/>
</dbReference>
<dbReference type="PANTHER" id="PTHR16222:SF28">
    <property type="entry name" value="ADP-RIBOSYLGLYCOHYDROLASE"/>
    <property type="match status" value="1"/>
</dbReference>